<evidence type="ECO:0000256" key="4">
    <source>
        <dbReference type="SAM" id="SignalP"/>
    </source>
</evidence>
<evidence type="ECO:0000256" key="1">
    <source>
        <dbReference type="ARBA" id="ARBA00009995"/>
    </source>
</evidence>
<feature type="chain" id="PRO_5035714216" evidence="4">
    <location>
        <begin position="21"/>
        <end position="712"/>
    </location>
</feature>
<evidence type="ECO:0000256" key="2">
    <source>
        <dbReference type="ARBA" id="ARBA00022676"/>
    </source>
</evidence>
<keyword evidence="6" id="KW-1185">Reference proteome</keyword>
<comment type="similarity">
    <text evidence="1">Belongs to the UDP-glycosyltransferase family.</text>
</comment>
<dbReference type="Gene3D" id="3.40.50.2000">
    <property type="entry name" value="Glycogen Phosphorylase B"/>
    <property type="match status" value="1"/>
</dbReference>
<dbReference type="InterPro" id="IPR050271">
    <property type="entry name" value="UDP-glycosyltransferase"/>
</dbReference>
<organism evidence="5 6">
    <name type="scientific">Plutella xylostella</name>
    <name type="common">Diamondback moth</name>
    <name type="synonym">Plutella maculipennis</name>
    <dbReference type="NCBI Taxonomy" id="51655"/>
    <lineage>
        <taxon>Eukaryota</taxon>
        <taxon>Metazoa</taxon>
        <taxon>Ecdysozoa</taxon>
        <taxon>Arthropoda</taxon>
        <taxon>Hexapoda</taxon>
        <taxon>Insecta</taxon>
        <taxon>Pterygota</taxon>
        <taxon>Neoptera</taxon>
        <taxon>Endopterygota</taxon>
        <taxon>Lepidoptera</taxon>
        <taxon>Glossata</taxon>
        <taxon>Ditrysia</taxon>
        <taxon>Yponomeutoidea</taxon>
        <taxon>Plutellidae</taxon>
        <taxon>Plutella</taxon>
    </lineage>
</organism>
<dbReference type="PANTHER" id="PTHR48043">
    <property type="entry name" value="EG:EG0003.4 PROTEIN-RELATED"/>
    <property type="match status" value="1"/>
</dbReference>
<accession>A0A8S4DPE9</accession>
<dbReference type="InterPro" id="IPR002213">
    <property type="entry name" value="UDP_glucos_trans"/>
</dbReference>
<dbReference type="SUPFAM" id="SSF53756">
    <property type="entry name" value="UDP-Glycosyltransferase/glycogen phosphorylase"/>
    <property type="match status" value="1"/>
</dbReference>
<evidence type="ECO:0000256" key="3">
    <source>
        <dbReference type="ARBA" id="ARBA00022679"/>
    </source>
</evidence>
<dbReference type="PANTHER" id="PTHR48043:SF114">
    <property type="entry name" value="IP04436P-RELATED"/>
    <property type="match status" value="1"/>
</dbReference>
<dbReference type="Pfam" id="PF00201">
    <property type="entry name" value="UDPGT"/>
    <property type="match status" value="1"/>
</dbReference>
<sequence>MNLIKTFGVFASLLTLCVDSLNILCILPYEGKSHFFVFKKFLLELERRGHNLTVISHFPEKSPPANYHDISLAGTSDIFEDAMPLKRNYWTLTSTGLFLSWTGTANCDAMLQNKRVQGLVKNKQKFDVALVELFNSDCGLGLAYKLGAPVVSITTHILMPWHYKRFGIPDNPSYVPYHFLEGGSKPTLYQKIERIVFDVYVQTLYYYWTQRNNQNSIAEYIGEVPPLEELGRQAKFVLLYHNFVLTGSRLFPANVIEVGGYHVGKAKPLTGALKDFVANAEHGVVYISFGSVVKSSTLSAEKLEAILAALDEFPQKFVWKWENETQLEGRKNLYVSSWLPQIDILAHPKTVAFFSHSGMLSTTEAIHFGVPMVAMPVLGDQPANAASIEECGLGVQIQYRELTKDSLVAALKKVLHPEYRQQVKALSKTWHDRPMSPMDAAVFWTEFAARHPNSTFRTAAADVWFYEYMYLDVLTQKSSAACLGRCGLAKHRCLVYEEIRQGPIPRDMGWLYTARDGPEHQLRCGWRPGHIACDALRRMEEQCFGSCGTEKPSCPDYSCAKPKPSCPVPCYSKPKSCKPCCPPKNKSCRPQSRKKGASTIVQTCLNNLTAPTGNNPALPLIRIIRHNGQYTVCTKPSDISNAPSGPYPLKYVLNTDGDDFDPEKPVKFSVEAKFNNYQFDVTCSQTSFILDFSPPGPKCEPGCPDGCDDESY</sequence>
<dbReference type="EMBL" id="CAJHNJ030000006">
    <property type="protein sequence ID" value="CAG9100895.1"/>
    <property type="molecule type" value="Genomic_DNA"/>
</dbReference>
<comment type="caution">
    <text evidence="5">The sequence shown here is derived from an EMBL/GenBank/DDBJ whole genome shotgun (WGS) entry which is preliminary data.</text>
</comment>
<keyword evidence="3" id="KW-0808">Transferase</keyword>
<dbReference type="PROSITE" id="PS00375">
    <property type="entry name" value="UDPGT"/>
    <property type="match status" value="1"/>
</dbReference>
<proteinExistence type="inferred from homology"/>
<protein>
    <submittedName>
        <fullName evidence="5">(diamondback moth) hypothetical protein</fullName>
    </submittedName>
</protein>
<dbReference type="CDD" id="cd03784">
    <property type="entry name" value="GT1_Gtf-like"/>
    <property type="match status" value="1"/>
</dbReference>
<keyword evidence="2" id="KW-0328">Glycosyltransferase</keyword>
<dbReference type="GO" id="GO:0008194">
    <property type="term" value="F:UDP-glycosyltransferase activity"/>
    <property type="evidence" value="ECO:0007669"/>
    <property type="project" value="InterPro"/>
</dbReference>
<dbReference type="Proteomes" id="UP000653454">
    <property type="component" value="Unassembled WGS sequence"/>
</dbReference>
<evidence type="ECO:0000313" key="6">
    <source>
        <dbReference type="Proteomes" id="UP000653454"/>
    </source>
</evidence>
<dbReference type="InterPro" id="IPR035595">
    <property type="entry name" value="UDP_glycos_trans_CS"/>
</dbReference>
<reference evidence="5" key="1">
    <citation type="submission" date="2020-11" db="EMBL/GenBank/DDBJ databases">
        <authorList>
            <person name="Whiteford S."/>
        </authorList>
    </citation>
    <scope>NUCLEOTIDE SEQUENCE</scope>
</reference>
<gene>
    <name evidence="5" type="ORF">PLXY2_LOCUS2473</name>
</gene>
<feature type="signal peptide" evidence="4">
    <location>
        <begin position="1"/>
        <end position="20"/>
    </location>
</feature>
<keyword evidence="4" id="KW-0732">Signal</keyword>
<name>A0A8S4DPE9_PLUXY</name>
<dbReference type="AlphaFoldDB" id="A0A8S4DPE9"/>
<evidence type="ECO:0000313" key="5">
    <source>
        <dbReference type="EMBL" id="CAG9100895.1"/>
    </source>
</evidence>
<dbReference type="FunFam" id="3.40.50.2000:FF:000050">
    <property type="entry name" value="UDP-glucuronosyltransferase"/>
    <property type="match status" value="1"/>
</dbReference>